<dbReference type="InterPro" id="IPR011335">
    <property type="entry name" value="Restrct_endonuc-II-like"/>
</dbReference>
<dbReference type="AlphaFoldDB" id="A0A261RRD2"/>
<dbReference type="Pfam" id="PF02021">
    <property type="entry name" value="UPF0102"/>
    <property type="match status" value="1"/>
</dbReference>
<gene>
    <name evidence="4" type="ORF">CAL19_01005</name>
</gene>
<evidence type="ECO:0000313" key="5">
    <source>
        <dbReference type="Proteomes" id="UP000216947"/>
    </source>
</evidence>
<dbReference type="NCBIfam" id="TIGR00252">
    <property type="entry name" value="YraN family protein"/>
    <property type="match status" value="1"/>
</dbReference>
<dbReference type="RefSeq" id="WP_026640804.1">
    <property type="nucleotide sequence ID" value="NZ_NEVK01000001.1"/>
</dbReference>
<proteinExistence type="inferred from homology"/>
<organism evidence="4 5">
    <name type="scientific">Bordetella genomosp. 7</name>
    <dbReference type="NCBI Taxonomy" id="1416805"/>
    <lineage>
        <taxon>Bacteria</taxon>
        <taxon>Pseudomonadati</taxon>
        <taxon>Pseudomonadota</taxon>
        <taxon>Betaproteobacteria</taxon>
        <taxon>Burkholderiales</taxon>
        <taxon>Alcaligenaceae</taxon>
        <taxon>Bordetella</taxon>
    </lineage>
</organism>
<dbReference type="InterPro" id="IPR003509">
    <property type="entry name" value="UPF0102_YraN-like"/>
</dbReference>
<feature type="compositionally biased region" description="Low complexity" evidence="3">
    <location>
        <begin position="28"/>
        <end position="38"/>
    </location>
</feature>
<keyword evidence="5" id="KW-1185">Reference proteome</keyword>
<reference evidence="5" key="1">
    <citation type="submission" date="2017-05" db="EMBL/GenBank/DDBJ databases">
        <title>Complete and WGS of Bordetella genogroups.</title>
        <authorList>
            <person name="Spilker T."/>
            <person name="Lipuma J."/>
        </authorList>
    </citation>
    <scope>NUCLEOTIDE SEQUENCE [LARGE SCALE GENOMIC DNA]</scope>
    <source>
        <strain evidence="5">AU18089</strain>
    </source>
</reference>
<evidence type="ECO:0000256" key="2">
    <source>
        <dbReference type="HAMAP-Rule" id="MF_00048"/>
    </source>
</evidence>
<comment type="similarity">
    <text evidence="1 2">Belongs to the UPF0102 family.</text>
</comment>
<dbReference type="Proteomes" id="UP000216947">
    <property type="component" value="Unassembled WGS sequence"/>
</dbReference>
<dbReference type="SUPFAM" id="SSF52980">
    <property type="entry name" value="Restriction endonuclease-like"/>
    <property type="match status" value="1"/>
</dbReference>
<dbReference type="HAMAP" id="MF_00048">
    <property type="entry name" value="UPF0102"/>
    <property type="match status" value="1"/>
</dbReference>
<feature type="region of interest" description="Disordered" evidence="3">
    <location>
        <begin position="21"/>
        <end position="53"/>
    </location>
</feature>
<dbReference type="PANTHER" id="PTHR34039:SF1">
    <property type="entry name" value="UPF0102 PROTEIN YRAN"/>
    <property type="match status" value="1"/>
</dbReference>
<evidence type="ECO:0000256" key="1">
    <source>
        <dbReference type="ARBA" id="ARBA00006738"/>
    </source>
</evidence>
<dbReference type="InterPro" id="IPR011856">
    <property type="entry name" value="tRNA_endonuc-like_dom_sf"/>
</dbReference>
<dbReference type="GO" id="GO:0003676">
    <property type="term" value="F:nucleic acid binding"/>
    <property type="evidence" value="ECO:0007669"/>
    <property type="project" value="InterPro"/>
</dbReference>
<evidence type="ECO:0000313" key="4">
    <source>
        <dbReference type="EMBL" id="OZI27347.1"/>
    </source>
</evidence>
<comment type="caution">
    <text evidence="4">The sequence shown here is derived from an EMBL/GenBank/DDBJ whole genome shotgun (WGS) entry which is preliminary data.</text>
</comment>
<name>A0A261RRD2_9BORD</name>
<dbReference type="PANTHER" id="PTHR34039">
    <property type="entry name" value="UPF0102 PROTEIN YRAN"/>
    <property type="match status" value="1"/>
</dbReference>
<dbReference type="EMBL" id="NEVK01000001">
    <property type="protein sequence ID" value="OZI27347.1"/>
    <property type="molecule type" value="Genomic_DNA"/>
</dbReference>
<accession>A0A261RRD2</accession>
<protein>
    <recommendedName>
        <fullName evidence="2">UPF0102 protein CAL19_01005</fullName>
    </recommendedName>
</protein>
<evidence type="ECO:0000256" key="3">
    <source>
        <dbReference type="SAM" id="MobiDB-lite"/>
    </source>
</evidence>
<dbReference type="NCBIfam" id="NF009150">
    <property type="entry name" value="PRK12497.1-3"/>
    <property type="match status" value="1"/>
</dbReference>
<dbReference type="Gene3D" id="3.40.1350.10">
    <property type="match status" value="1"/>
</dbReference>
<sequence length="162" mass="17546">MSDPFLEIAYARARQAQQRLLKRRRAAAGRTARPPARAEAPRRSPTQRAGHTHETRALALLTAAGLAPLARNLHCRAGEIDLVMRDGDTLVFVEVRARTGHRYGGAAASVGRAKQARLARCAALLLPALALRHWGGRTPPVRFDVVAFDGGRACWLAAAFTP</sequence>